<dbReference type="EMBL" id="JAZAQF010000082">
    <property type="protein sequence ID" value="MFG3818797.1"/>
    <property type="molecule type" value="Genomic_DNA"/>
</dbReference>
<dbReference type="InterPro" id="IPR052023">
    <property type="entry name" value="Histidine_kinase_KdpD"/>
</dbReference>
<sequence>MHIPKRGKHKVFIGMAPGVGKTYRMLEEGQQLKAEGVDVVIGLLETHGRKETADKAIGLEVVPPAQIAYQNRLLPEMDVAAICDRQPQLVLIDELAHTNVPTSDRPKRYQDVELILAAGIDVFSTLNIQHLESLNDLVTQITGVVIRERLPDRILEEANEVVVIDVTLETLEERLQDGKVYALDKIPQALTNFFQRRHLIALRELALREVADNVEEQAIDQDPSTPFCNIHERVLVCVSTYEGSMRLLRRAARLASYMNAPLYGLFVCPPDRFLSKSEALQIEGCQRLCEEFGGEFLQVQASNIPQAIAKVARDYRITQIVLGETRRSRWQLFLRGSLTYRLMNLLTEQSVDLHIMSHDGRAPRSQNSAES</sequence>
<evidence type="ECO:0000313" key="7">
    <source>
        <dbReference type="Proteomes" id="UP001604335"/>
    </source>
</evidence>
<evidence type="ECO:0000259" key="4">
    <source>
        <dbReference type="Pfam" id="PF00582"/>
    </source>
</evidence>
<dbReference type="Gene3D" id="3.40.50.620">
    <property type="entry name" value="HUPs"/>
    <property type="match status" value="1"/>
</dbReference>
<keyword evidence="1" id="KW-0808">Transferase</keyword>
<organism evidence="6 7">
    <name type="scientific">Limnothrix redekei LRLZ20PSL1</name>
    <dbReference type="NCBI Taxonomy" id="3112953"/>
    <lineage>
        <taxon>Bacteria</taxon>
        <taxon>Bacillati</taxon>
        <taxon>Cyanobacteriota</taxon>
        <taxon>Cyanophyceae</taxon>
        <taxon>Pseudanabaenales</taxon>
        <taxon>Pseudanabaenaceae</taxon>
        <taxon>Limnothrix</taxon>
    </lineage>
</organism>
<evidence type="ECO:0000313" key="6">
    <source>
        <dbReference type="EMBL" id="MFG3818797.1"/>
    </source>
</evidence>
<keyword evidence="3" id="KW-0902">Two-component regulatory system</keyword>
<reference evidence="7" key="1">
    <citation type="journal article" date="2024" name="Algal Res.">
        <title>Biochemical, toxicological and genomic investigation of a high-biomass producing Limnothrix strain isolated from Italian shallow drinking water reservoir.</title>
        <authorList>
            <person name="Simonazzi M."/>
            <person name="Shishido T.K."/>
            <person name="Delbaje E."/>
            <person name="Wahlsten M."/>
            <person name="Fewer D.P."/>
            <person name="Sivonen K."/>
            <person name="Pezzolesi L."/>
            <person name="Pistocchi R."/>
        </authorList>
    </citation>
    <scope>NUCLEOTIDE SEQUENCE [LARGE SCALE GENOMIC DNA]</scope>
    <source>
        <strain evidence="7">LRLZ20PSL1</strain>
    </source>
</reference>
<dbReference type="Pfam" id="PF00582">
    <property type="entry name" value="Usp"/>
    <property type="match status" value="1"/>
</dbReference>
<keyword evidence="2" id="KW-0418">Kinase</keyword>
<evidence type="ECO:0000259" key="5">
    <source>
        <dbReference type="Pfam" id="PF02702"/>
    </source>
</evidence>
<protein>
    <submittedName>
        <fullName evidence="6">Universal stress protein</fullName>
    </submittedName>
</protein>
<keyword evidence="7" id="KW-1185">Reference proteome</keyword>
<dbReference type="PANTHER" id="PTHR45569:SF1">
    <property type="entry name" value="SENSOR PROTEIN KDPD"/>
    <property type="match status" value="1"/>
</dbReference>
<dbReference type="Gene3D" id="3.40.50.300">
    <property type="entry name" value="P-loop containing nucleotide triphosphate hydrolases"/>
    <property type="match status" value="1"/>
</dbReference>
<dbReference type="PANTHER" id="PTHR45569">
    <property type="entry name" value="SENSOR PROTEIN KDPD"/>
    <property type="match status" value="1"/>
</dbReference>
<name>A0ABW7CCC2_9CYAN</name>
<dbReference type="InterPro" id="IPR006016">
    <property type="entry name" value="UspA"/>
</dbReference>
<dbReference type="RefSeq" id="WP_393014350.1">
    <property type="nucleotide sequence ID" value="NZ_JAZAQF010000082.1"/>
</dbReference>
<evidence type="ECO:0000256" key="1">
    <source>
        <dbReference type="ARBA" id="ARBA00022679"/>
    </source>
</evidence>
<accession>A0ABW7CCC2</accession>
<gene>
    <name evidence="6" type="ORF">VPK24_14210</name>
</gene>
<dbReference type="InterPro" id="IPR014729">
    <property type="entry name" value="Rossmann-like_a/b/a_fold"/>
</dbReference>
<comment type="caution">
    <text evidence="6">The sequence shown here is derived from an EMBL/GenBank/DDBJ whole genome shotgun (WGS) entry which is preliminary data.</text>
</comment>
<feature type="domain" description="Signal transduction histidine kinase osmosensitive K+ channel sensor N-terminal" evidence="5">
    <location>
        <begin position="5"/>
        <end position="214"/>
    </location>
</feature>
<dbReference type="SUPFAM" id="SSF52402">
    <property type="entry name" value="Adenine nucleotide alpha hydrolases-like"/>
    <property type="match status" value="1"/>
</dbReference>
<evidence type="ECO:0000256" key="2">
    <source>
        <dbReference type="ARBA" id="ARBA00022777"/>
    </source>
</evidence>
<feature type="domain" description="UspA" evidence="4">
    <location>
        <begin position="232"/>
        <end position="344"/>
    </location>
</feature>
<dbReference type="InterPro" id="IPR003852">
    <property type="entry name" value="Sig_transdc_His_kinase_KdpD_N"/>
</dbReference>
<proteinExistence type="predicted"/>
<evidence type="ECO:0000256" key="3">
    <source>
        <dbReference type="ARBA" id="ARBA00023012"/>
    </source>
</evidence>
<dbReference type="Pfam" id="PF02702">
    <property type="entry name" value="KdpD"/>
    <property type="match status" value="1"/>
</dbReference>
<dbReference type="Proteomes" id="UP001604335">
    <property type="component" value="Unassembled WGS sequence"/>
</dbReference>
<dbReference type="InterPro" id="IPR027417">
    <property type="entry name" value="P-loop_NTPase"/>
</dbReference>